<dbReference type="InterPro" id="IPR000146">
    <property type="entry name" value="FBPase_class-1"/>
</dbReference>
<dbReference type="InterPro" id="IPR033391">
    <property type="entry name" value="FBPase_N"/>
</dbReference>
<feature type="domain" description="Fructose-1-6-bisphosphatase class 1 C-terminal" evidence="8">
    <location>
        <begin position="216"/>
        <end position="340"/>
    </location>
</feature>
<evidence type="ECO:0000256" key="4">
    <source>
        <dbReference type="ARBA" id="ARBA00022842"/>
    </source>
</evidence>
<dbReference type="PANTHER" id="PTHR11556:SF35">
    <property type="entry name" value="SEDOHEPTULOSE-1,7-BISPHOSPHATASE, CHLOROPLASTIC"/>
    <property type="match status" value="1"/>
</dbReference>
<evidence type="ECO:0000313" key="9">
    <source>
        <dbReference type="EMBL" id="KJE97314.1"/>
    </source>
</evidence>
<evidence type="ECO:0000256" key="2">
    <source>
        <dbReference type="ARBA" id="ARBA00022723"/>
    </source>
</evidence>
<dbReference type="PhylomeDB" id="A0A0D2X574"/>
<dbReference type="GO" id="GO:0006000">
    <property type="term" value="P:fructose metabolic process"/>
    <property type="evidence" value="ECO:0007669"/>
    <property type="project" value="TreeGrafter"/>
</dbReference>
<keyword evidence="10" id="KW-1185">Reference proteome</keyword>
<dbReference type="SUPFAM" id="SSF56655">
    <property type="entry name" value="Carbohydrate phosphatase"/>
    <property type="match status" value="1"/>
</dbReference>
<dbReference type="GO" id="GO:0006094">
    <property type="term" value="P:gluconeogenesis"/>
    <property type="evidence" value="ECO:0007669"/>
    <property type="project" value="TreeGrafter"/>
</dbReference>
<dbReference type="eggNOG" id="KOG1458">
    <property type="taxonomic scope" value="Eukaryota"/>
</dbReference>
<dbReference type="GO" id="GO:0006002">
    <property type="term" value="P:fructose 6-phosphate metabolic process"/>
    <property type="evidence" value="ECO:0007669"/>
    <property type="project" value="TreeGrafter"/>
</dbReference>
<dbReference type="Pfam" id="PF00316">
    <property type="entry name" value="FBPase"/>
    <property type="match status" value="2"/>
</dbReference>
<dbReference type="GO" id="GO:0005737">
    <property type="term" value="C:cytoplasm"/>
    <property type="evidence" value="ECO:0007669"/>
    <property type="project" value="TreeGrafter"/>
</dbReference>
<reference evidence="10" key="1">
    <citation type="submission" date="2011-02" db="EMBL/GenBank/DDBJ databases">
        <title>The Genome Sequence of Capsaspora owczarzaki ATCC 30864.</title>
        <authorList>
            <person name="Russ C."/>
            <person name="Cuomo C."/>
            <person name="Burger G."/>
            <person name="Gray M.W."/>
            <person name="Holland P.W.H."/>
            <person name="King N."/>
            <person name="Lang F.B.F."/>
            <person name="Roger A.J."/>
            <person name="Ruiz-Trillo I."/>
            <person name="Young S.K."/>
            <person name="Zeng Q."/>
            <person name="Gargeya S."/>
            <person name="Alvarado L."/>
            <person name="Berlin A."/>
            <person name="Chapman S.B."/>
            <person name="Chen Z."/>
            <person name="Freedman E."/>
            <person name="Gellesch M."/>
            <person name="Goldberg J."/>
            <person name="Griggs A."/>
            <person name="Gujja S."/>
            <person name="Heilman E."/>
            <person name="Heiman D."/>
            <person name="Howarth C."/>
            <person name="Mehta T."/>
            <person name="Neiman D."/>
            <person name="Pearson M."/>
            <person name="Roberts A."/>
            <person name="Saif S."/>
            <person name="Shea T."/>
            <person name="Shenoy N."/>
            <person name="Sisk P."/>
            <person name="Stolte C."/>
            <person name="Sykes S."/>
            <person name="White J."/>
            <person name="Yandava C."/>
            <person name="Haas B."/>
            <person name="Nusbaum C."/>
            <person name="Birren B."/>
        </authorList>
    </citation>
    <scope>NUCLEOTIDE SEQUENCE</scope>
    <source>
        <strain evidence="10">ATCC 30864</strain>
    </source>
</reference>
<proteinExistence type="inferred from homology"/>
<keyword evidence="2" id="KW-0479">Metal-binding</keyword>
<dbReference type="Gene3D" id="3.40.190.80">
    <property type="match status" value="1"/>
</dbReference>
<dbReference type="PIRSF" id="PIRSF000904">
    <property type="entry name" value="FBPtase_SBPase"/>
    <property type="match status" value="1"/>
</dbReference>
<dbReference type="InterPro" id="IPR044015">
    <property type="entry name" value="FBPase_C_dom"/>
</dbReference>
<dbReference type="PRINTS" id="PR01958">
    <property type="entry name" value="S17BPHPHTASE"/>
</dbReference>
<dbReference type="Pfam" id="PF18913">
    <property type="entry name" value="FBPase_C"/>
    <property type="match status" value="1"/>
</dbReference>
<feature type="domain" description="Fructose-1-6-bisphosphatase class I N-terminal" evidence="7">
    <location>
        <begin position="22"/>
        <end position="93"/>
    </location>
</feature>
<evidence type="ECO:0000256" key="6">
    <source>
        <dbReference type="ARBA" id="ARBA00024331"/>
    </source>
</evidence>
<evidence type="ECO:0000313" key="10">
    <source>
        <dbReference type="Proteomes" id="UP000008743"/>
    </source>
</evidence>
<dbReference type="OMA" id="PNWTVGT"/>
<evidence type="ECO:0000256" key="1">
    <source>
        <dbReference type="ARBA" id="ARBA00010941"/>
    </source>
</evidence>
<dbReference type="STRING" id="595528.A0A0D2X574"/>
<dbReference type="Gene3D" id="3.30.540.10">
    <property type="entry name" value="Fructose-1,6-Bisphosphatase, subunit A, domain 1"/>
    <property type="match status" value="1"/>
</dbReference>
<feature type="domain" description="Fructose-1-6-bisphosphatase class I N-terminal" evidence="7">
    <location>
        <begin position="107"/>
        <end position="185"/>
    </location>
</feature>
<dbReference type="GO" id="GO:0042132">
    <property type="term" value="F:fructose 1,6-bisphosphate 1-phosphatase activity"/>
    <property type="evidence" value="ECO:0007669"/>
    <property type="project" value="TreeGrafter"/>
</dbReference>
<comment type="similarity">
    <text evidence="1">Belongs to the FBPase class 1 family.</text>
</comment>
<dbReference type="InterPro" id="IPR023079">
    <property type="entry name" value="SBPase"/>
</dbReference>
<comment type="pathway">
    <text evidence="6">Carbohydrate biosynthesis.</text>
</comment>
<dbReference type="GO" id="GO:0005986">
    <property type="term" value="P:sucrose biosynthetic process"/>
    <property type="evidence" value="ECO:0007669"/>
    <property type="project" value="TreeGrafter"/>
</dbReference>
<evidence type="ECO:0000256" key="3">
    <source>
        <dbReference type="ARBA" id="ARBA00022801"/>
    </source>
</evidence>
<accession>A0A0D2X574</accession>
<dbReference type="GO" id="GO:0030388">
    <property type="term" value="P:fructose 1,6-bisphosphate metabolic process"/>
    <property type="evidence" value="ECO:0007669"/>
    <property type="project" value="TreeGrafter"/>
</dbReference>
<evidence type="ECO:0000259" key="7">
    <source>
        <dbReference type="Pfam" id="PF00316"/>
    </source>
</evidence>
<evidence type="ECO:0000259" key="8">
    <source>
        <dbReference type="Pfam" id="PF18913"/>
    </source>
</evidence>
<organism evidence="9 10">
    <name type="scientific">Capsaspora owczarzaki (strain ATCC 30864)</name>
    <dbReference type="NCBI Taxonomy" id="595528"/>
    <lineage>
        <taxon>Eukaryota</taxon>
        <taxon>Filasterea</taxon>
        <taxon>Capsaspora</taxon>
    </lineage>
</organism>
<dbReference type="EMBL" id="KE346373">
    <property type="protein sequence ID" value="KJE97314.1"/>
    <property type="molecule type" value="Genomic_DNA"/>
</dbReference>
<evidence type="ECO:0000256" key="5">
    <source>
        <dbReference type="ARBA" id="ARBA00023277"/>
    </source>
</evidence>
<dbReference type="InParanoid" id="A0A0D2X574"/>
<keyword evidence="5" id="KW-0119">Carbohydrate metabolism</keyword>
<dbReference type="AlphaFoldDB" id="A0A0D2X574"/>
<keyword evidence="3" id="KW-0378">Hydrolase</keyword>
<dbReference type="Proteomes" id="UP000008743">
    <property type="component" value="Unassembled WGS sequence"/>
</dbReference>
<name>A0A0D2X574_CAPO3</name>
<protein>
    <submittedName>
        <fullName evidence="9">Sedoheptulose-bisphosphatase</fullName>
    </submittedName>
</protein>
<sequence length="347" mass="37024">MSSTTTTTLADVLTAVVRDARLAATFNAIADATAQIADTLRSASVGKAGTTNVFGDHQLEVDVIADKIVFNALRDSGAVSVGASEENPVAVPLHQLEQVQQVSQKEEETTKVAFFTQEQSADARENGLVVTFDPLDGSSCIAPNFAVGSIFGIWPHGELIGRKCGDQLGSAISIYGPRDVLAIAIPASAAKDDKPHVVELTHIRGVWQVTIADMKIAADGKVFAPGNLRATADNPSYQRLVNYWISSKKTLRYTGAMVPDVFHILVQGNGVFCNPPSKTAPLKLRLLYEVAPLSLMIEAAGGRSTDGLNPSVMDRRVSDYDERCAVALGSSHEVARFLEYNVVADGL</sequence>
<gene>
    <name evidence="9" type="ORF">CAOG_007741</name>
</gene>
<dbReference type="GO" id="GO:0046872">
    <property type="term" value="F:metal ion binding"/>
    <property type="evidence" value="ECO:0007669"/>
    <property type="project" value="UniProtKB-KW"/>
</dbReference>
<dbReference type="PANTHER" id="PTHR11556">
    <property type="entry name" value="FRUCTOSE-1,6-BISPHOSPHATASE-RELATED"/>
    <property type="match status" value="1"/>
</dbReference>
<keyword evidence="4" id="KW-0460">Magnesium</keyword>